<proteinExistence type="predicted"/>
<keyword evidence="3" id="KW-1185">Reference proteome</keyword>
<dbReference type="STRING" id="629741.GCWU000324_00141"/>
<keyword evidence="1" id="KW-1133">Transmembrane helix</keyword>
<evidence type="ECO:0000313" key="2">
    <source>
        <dbReference type="EMBL" id="EEP69664.1"/>
    </source>
</evidence>
<keyword evidence="1" id="KW-0472">Membrane</keyword>
<evidence type="ECO:0000313" key="3">
    <source>
        <dbReference type="Proteomes" id="UP000003009"/>
    </source>
</evidence>
<dbReference type="EMBL" id="ACJW02000001">
    <property type="protein sequence ID" value="EEP69664.1"/>
    <property type="molecule type" value="Genomic_DNA"/>
</dbReference>
<dbReference type="Proteomes" id="UP000003009">
    <property type="component" value="Unassembled WGS sequence"/>
</dbReference>
<name>C4GEQ4_9NEIS</name>
<dbReference type="HOGENOM" id="CLU_3311175_0_0_4"/>
<gene>
    <name evidence="2" type="ORF">GCWU000324_00141</name>
</gene>
<accession>C4GEQ4</accession>
<dbReference type="AlphaFoldDB" id="C4GEQ4"/>
<sequence length="39" mass="4699">MNNNPKRHIIFKQFFILMYPFLYQVFSGNRAGCPFLFVV</sequence>
<evidence type="ECO:0000256" key="1">
    <source>
        <dbReference type="SAM" id="Phobius"/>
    </source>
</evidence>
<keyword evidence="1" id="KW-0812">Transmembrane</keyword>
<reference evidence="2" key="1">
    <citation type="submission" date="2009-04" db="EMBL/GenBank/DDBJ databases">
        <authorList>
            <person name="Weinstock G."/>
            <person name="Sodergren E."/>
            <person name="Clifton S."/>
            <person name="Fulton L."/>
            <person name="Fulton B."/>
            <person name="Courtney L."/>
            <person name="Fronick C."/>
            <person name="Harrison M."/>
            <person name="Strong C."/>
            <person name="Farmer C."/>
            <person name="Delahaunty K."/>
            <person name="Markovic C."/>
            <person name="Hall O."/>
            <person name="Minx P."/>
            <person name="Tomlinson C."/>
            <person name="Mitreva M."/>
            <person name="Nelson J."/>
            <person name="Hou S."/>
            <person name="Wollam A."/>
            <person name="Pepin K.H."/>
            <person name="Johnson M."/>
            <person name="Bhonagiri V."/>
            <person name="Nash W.E."/>
            <person name="Warren W."/>
            <person name="Chinwalla A."/>
            <person name="Mardis E.R."/>
            <person name="Wilson R.K."/>
        </authorList>
    </citation>
    <scope>NUCLEOTIDE SEQUENCE [LARGE SCALE GENOMIC DNA]</scope>
    <source>
        <strain evidence="2">ATCC 51147</strain>
    </source>
</reference>
<protein>
    <submittedName>
        <fullName evidence="2">Uncharacterized protein</fullName>
    </submittedName>
</protein>
<feature type="transmembrane region" description="Helical" evidence="1">
    <location>
        <begin position="9"/>
        <end position="26"/>
    </location>
</feature>
<organism evidence="2 3">
    <name type="scientific">Kingella oralis ATCC 51147</name>
    <dbReference type="NCBI Taxonomy" id="629741"/>
    <lineage>
        <taxon>Bacteria</taxon>
        <taxon>Pseudomonadati</taxon>
        <taxon>Pseudomonadota</taxon>
        <taxon>Betaproteobacteria</taxon>
        <taxon>Neisseriales</taxon>
        <taxon>Neisseriaceae</taxon>
        <taxon>Kingella</taxon>
    </lineage>
</organism>
<comment type="caution">
    <text evidence="2">The sequence shown here is derived from an EMBL/GenBank/DDBJ whole genome shotgun (WGS) entry which is preliminary data.</text>
</comment>